<gene>
    <name evidence="2" type="ORF">AMECASPLE_015582</name>
</gene>
<dbReference type="EMBL" id="JAHRIP010085741">
    <property type="protein sequence ID" value="MEQ2314775.1"/>
    <property type="molecule type" value="Genomic_DNA"/>
</dbReference>
<organism evidence="2 3">
    <name type="scientific">Ameca splendens</name>
    <dbReference type="NCBI Taxonomy" id="208324"/>
    <lineage>
        <taxon>Eukaryota</taxon>
        <taxon>Metazoa</taxon>
        <taxon>Chordata</taxon>
        <taxon>Craniata</taxon>
        <taxon>Vertebrata</taxon>
        <taxon>Euteleostomi</taxon>
        <taxon>Actinopterygii</taxon>
        <taxon>Neopterygii</taxon>
        <taxon>Teleostei</taxon>
        <taxon>Neoteleostei</taxon>
        <taxon>Acanthomorphata</taxon>
        <taxon>Ovalentaria</taxon>
        <taxon>Atherinomorphae</taxon>
        <taxon>Cyprinodontiformes</taxon>
        <taxon>Goodeidae</taxon>
        <taxon>Ameca</taxon>
    </lineage>
</organism>
<reference evidence="2 3" key="1">
    <citation type="submission" date="2021-06" db="EMBL/GenBank/DDBJ databases">
        <authorList>
            <person name="Palmer J.M."/>
        </authorList>
    </citation>
    <scope>NUCLEOTIDE SEQUENCE [LARGE SCALE GENOMIC DNA]</scope>
    <source>
        <strain evidence="2 3">AS_MEX2019</strain>
        <tissue evidence="2">Muscle</tissue>
    </source>
</reference>
<comment type="caution">
    <text evidence="2">The sequence shown here is derived from an EMBL/GenBank/DDBJ whole genome shotgun (WGS) entry which is preliminary data.</text>
</comment>
<proteinExistence type="predicted"/>
<evidence type="ECO:0000313" key="3">
    <source>
        <dbReference type="Proteomes" id="UP001469553"/>
    </source>
</evidence>
<evidence type="ECO:0000256" key="1">
    <source>
        <dbReference type="SAM" id="MobiDB-lite"/>
    </source>
</evidence>
<protein>
    <submittedName>
        <fullName evidence="2">Uncharacterized protein</fullName>
    </submittedName>
</protein>
<keyword evidence="3" id="KW-1185">Reference proteome</keyword>
<evidence type="ECO:0000313" key="2">
    <source>
        <dbReference type="EMBL" id="MEQ2314775.1"/>
    </source>
</evidence>
<dbReference type="Proteomes" id="UP001469553">
    <property type="component" value="Unassembled WGS sequence"/>
</dbReference>
<accession>A0ABV1A9C5</accession>
<feature type="region of interest" description="Disordered" evidence="1">
    <location>
        <begin position="1"/>
        <end position="35"/>
    </location>
</feature>
<sequence>MIMQQHFGTNLSFTETQRQQQHPGADDQNPSLAENGSTEAVWSVCRSGAYRCFNTMPRRKDISSDFKEVINLKKTKTQMACLVQRKRIYLPSENNMTIKMHING</sequence>
<name>A0ABV1A9C5_9TELE</name>